<keyword evidence="3" id="KW-1185">Reference proteome</keyword>
<dbReference type="EMBL" id="JABTTQ020000003">
    <property type="protein sequence ID" value="KAK6161333.1"/>
    <property type="molecule type" value="Genomic_DNA"/>
</dbReference>
<evidence type="ECO:0000259" key="1">
    <source>
        <dbReference type="Pfam" id="PF03372"/>
    </source>
</evidence>
<dbReference type="Proteomes" id="UP001318860">
    <property type="component" value="Unassembled WGS sequence"/>
</dbReference>
<name>A0ABR0XQD4_REHGL</name>
<organism evidence="2 3">
    <name type="scientific">Rehmannia glutinosa</name>
    <name type="common">Chinese foxglove</name>
    <dbReference type="NCBI Taxonomy" id="99300"/>
    <lineage>
        <taxon>Eukaryota</taxon>
        <taxon>Viridiplantae</taxon>
        <taxon>Streptophyta</taxon>
        <taxon>Embryophyta</taxon>
        <taxon>Tracheophyta</taxon>
        <taxon>Spermatophyta</taxon>
        <taxon>Magnoliopsida</taxon>
        <taxon>eudicotyledons</taxon>
        <taxon>Gunneridae</taxon>
        <taxon>Pentapetalae</taxon>
        <taxon>asterids</taxon>
        <taxon>lamiids</taxon>
        <taxon>Lamiales</taxon>
        <taxon>Orobanchaceae</taxon>
        <taxon>Rehmannieae</taxon>
        <taxon>Rehmannia</taxon>
    </lineage>
</organism>
<accession>A0ABR0XQD4</accession>
<dbReference type="InterPro" id="IPR036691">
    <property type="entry name" value="Endo/exonu/phosph_ase_sf"/>
</dbReference>
<evidence type="ECO:0000313" key="2">
    <source>
        <dbReference type="EMBL" id="KAK6161333.1"/>
    </source>
</evidence>
<dbReference type="PANTHER" id="PTHR33710:SF77">
    <property type="entry name" value="DNASE I-LIKE SUPERFAMILY PROTEIN"/>
    <property type="match status" value="1"/>
</dbReference>
<dbReference type="SUPFAM" id="SSF56219">
    <property type="entry name" value="DNase I-like"/>
    <property type="match status" value="1"/>
</dbReference>
<feature type="domain" description="Endonuclease/exonuclease/phosphatase" evidence="1">
    <location>
        <begin position="9"/>
        <end position="170"/>
    </location>
</feature>
<dbReference type="Gene3D" id="3.60.10.10">
    <property type="entry name" value="Endonuclease/exonuclease/phosphatase"/>
    <property type="match status" value="1"/>
</dbReference>
<dbReference type="InterPro" id="IPR005135">
    <property type="entry name" value="Endo/exonuclease/phosphatase"/>
</dbReference>
<sequence length="222" mass="25921">MNGVSVDSTGRSGGLALLWRKDIQVSLRNYSTRFIDIDYIIQDTSIRVTVTYGEPNVSLRRNFWNFFKSIKSDARIPWISFGDFNEVMTQAKFCGRGPRAEWQIHHFREALSHCGLSNMGYKGSRFTWQHLSVYLFTQQARLDRCVGNESLTSLFPWHSIEHIPTISSDHQALFIKLHTKSPSSFRQQRKNPFRFEACWIKKNCEKIIEANWYSDSNSLRDN</sequence>
<comment type="caution">
    <text evidence="2">The sequence shown here is derived from an EMBL/GenBank/DDBJ whole genome shotgun (WGS) entry which is preliminary data.</text>
</comment>
<evidence type="ECO:0000313" key="3">
    <source>
        <dbReference type="Proteomes" id="UP001318860"/>
    </source>
</evidence>
<proteinExistence type="predicted"/>
<dbReference type="PANTHER" id="PTHR33710">
    <property type="entry name" value="BNAC02G09200D PROTEIN"/>
    <property type="match status" value="1"/>
</dbReference>
<gene>
    <name evidence="2" type="ORF">DH2020_004714</name>
</gene>
<protein>
    <recommendedName>
        <fullName evidence="1">Endonuclease/exonuclease/phosphatase domain-containing protein</fullName>
    </recommendedName>
</protein>
<reference evidence="2 3" key="1">
    <citation type="journal article" date="2021" name="Comput. Struct. Biotechnol. J.">
        <title>De novo genome assembly of the potent medicinal plant Rehmannia glutinosa using nanopore technology.</title>
        <authorList>
            <person name="Ma L."/>
            <person name="Dong C."/>
            <person name="Song C."/>
            <person name="Wang X."/>
            <person name="Zheng X."/>
            <person name="Niu Y."/>
            <person name="Chen S."/>
            <person name="Feng W."/>
        </authorList>
    </citation>
    <scope>NUCLEOTIDE SEQUENCE [LARGE SCALE GENOMIC DNA]</scope>
    <source>
        <strain evidence="2">DH-2019</strain>
    </source>
</reference>
<dbReference type="Pfam" id="PF03372">
    <property type="entry name" value="Exo_endo_phos"/>
    <property type="match status" value="1"/>
</dbReference>